<dbReference type="InterPro" id="IPR027417">
    <property type="entry name" value="P-loop_NTPase"/>
</dbReference>
<dbReference type="PANTHER" id="PTHR12873">
    <property type="entry name" value="T7-LIKE MITOCHONDRIAL DNA HELICASE"/>
    <property type="match status" value="1"/>
</dbReference>
<evidence type="ECO:0000313" key="2">
    <source>
        <dbReference type="EMBL" id="PII36226.1"/>
    </source>
</evidence>
<dbReference type="GO" id="GO:0003697">
    <property type="term" value="F:single-stranded DNA binding"/>
    <property type="evidence" value="ECO:0007669"/>
    <property type="project" value="InterPro"/>
</dbReference>
<dbReference type="PANTHER" id="PTHR12873:SF0">
    <property type="entry name" value="TWINKLE MTDNA HELICASE"/>
    <property type="match status" value="1"/>
</dbReference>
<keyword evidence="2" id="KW-0547">Nucleotide-binding</keyword>
<reference evidence="2" key="1">
    <citation type="submission" date="2017-10" db="EMBL/GenBank/DDBJ databases">
        <title>Chryseobacterium sp. B5 is a hydrocarbonoclastic and plant growth promoting bacterium.</title>
        <authorList>
            <person name="Thijs S."/>
            <person name="Gkorezis P."/>
            <person name="Van Hamme J."/>
        </authorList>
    </citation>
    <scope>NUCLEOTIDE SEQUENCE</scope>
    <source>
        <strain evidence="2">B5</strain>
    </source>
</reference>
<proteinExistence type="predicted"/>
<accession>A0A2G7T8M6</accession>
<dbReference type="InterPro" id="IPR007694">
    <property type="entry name" value="DNA_helicase_DnaB-like_C"/>
</dbReference>
<dbReference type="GO" id="GO:0005524">
    <property type="term" value="F:ATP binding"/>
    <property type="evidence" value="ECO:0007669"/>
    <property type="project" value="InterPro"/>
</dbReference>
<feature type="domain" description="SF4 helicase" evidence="1">
    <location>
        <begin position="322"/>
        <end position="579"/>
    </location>
</feature>
<protein>
    <submittedName>
        <fullName evidence="2">Bifunctional DNA primase/helicase</fullName>
    </submittedName>
</protein>
<dbReference type="PROSITE" id="PS51199">
    <property type="entry name" value="SF4_HELICASE"/>
    <property type="match status" value="1"/>
</dbReference>
<organism evidence="2">
    <name type="scientific">Chryseobacterium sp. B5</name>
    <dbReference type="NCBI Taxonomy" id="2050562"/>
    <lineage>
        <taxon>Bacteria</taxon>
        <taxon>Pseudomonadati</taxon>
        <taxon>Bacteroidota</taxon>
        <taxon>Flavobacteriia</taxon>
        <taxon>Flavobacteriales</taxon>
        <taxon>Weeksellaceae</taxon>
        <taxon>Chryseobacterium group</taxon>
        <taxon>Chryseobacterium</taxon>
    </lineage>
</organism>
<comment type="caution">
    <text evidence="2">The sequence shown here is derived from an EMBL/GenBank/DDBJ whole genome shotgun (WGS) entry which is preliminary data.</text>
</comment>
<sequence length="599" mass="66884">MNAAELSQRMASDAAAIAQYLLPNGKRKAGEWVAGSINGEEGQSLSVRLTGTKAGVWKDFASGEAGDLLDLWAACRSQSIGEAIREAKQYLGIRDVMPEREKKTFKRPPKPQCQAAKAGVKEWLNGRGITDETIAAFRVAEQIRGGKTYAVFPYLRDGELVNVKYRNIAEKRDMRQEGGAEPCLFGWHLIDPKARTVAITEGEIDAMTLHQVGIPALSVNAGAGNHQWLENDWERLDCFSEILILFDSDEAGKAGAQEIVRRLGLERCKLVTLPEKDANEFLQKGACGEDFWHATKEAKTLDPEEMRQASDFINRVKSMFYPAHDDEGDPVLRLDKDLDWFEFRSGEVTVWTGYNGHGKSLMLSQVLLGLMQQGDRVMVFSGEMTPERQLKRTVKQAAGLDRPSMPYIDAIGAWLHDKQWFFNVVGSAGIDRLLAVFLYGSKRYGMRHFVIDSLMMTDVPEDGPGSMTAQKEAVRKICDFARRNGVHVHLVAHPRKGADESKGPGKLDVAGSSKITDGADNVFTVWSARKDENDAGHDPDKPDAKLELQKQRNGDVQHYSQYLWFNKAAQQFATNSRRRAINYVPFSTQEPKDEFADQP</sequence>
<keyword evidence="2" id="KW-0378">Hydrolase</keyword>
<dbReference type="InterPro" id="IPR034154">
    <property type="entry name" value="TOPRIM_DnaG/twinkle"/>
</dbReference>
<evidence type="ECO:0000259" key="1">
    <source>
        <dbReference type="PROSITE" id="PS51199"/>
    </source>
</evidence>
<dbReference type="SUPFAM" id="SSF56731">
    <property type="entry name" value="DNA primase core"/>
    <property type="match status" value="1"/>
</dbReference>
<dbReference type="SUPFAM" id="SSF52540">
    <property type="entry name" value="P-loop containing nucleoside triphosphate hydrolases"/>
    <property type="match status" value="1"/>
</dbReference>
<keyword evidence="2" id="KW-0067">ATP-binding</keyword>
<dbReference type="InterPro" id="IPR027032">
    <property type="entry name" value="Twinkle-like"/>
</dbReference>
<dbReference type="Pfam" id="PF13481">
    <property type="entry name" value="AAA_25"/>
    <property type="match status" value="1"/>
</dbReference>
<dbReference type="Gene3D" id="3.40.1360.10">
    <property type="match status" value="1"/>
</dbReference>
<dbReference type="AlphaFoldDB" id="A0A2G7T8M6"/>
<dbReference type="CDD" id="cd01029">
    <property type="entry name" value="TOPRIM_primases"/>
    <property type="match status" value="1"/>
</dbReference>
<keyword evidence="2" id="KW-0347">Helicase</keyword>
<name>A0A2G7T8M6_9FLAO</name>
<dbReference type="EMBL" id="PEKC01000023">
    <property type="protein sequence ID" value="PII36226.1"/>
    <property type="molecule type" value="Genomic_DNA"/>
</dbReference>
<dbReference type="Gene3D" id="3.40.50.300">
    <property type="entry name" value="P-loop containing nucleotide triphosphate hydrolases"/>
    <property type="match status" value="1"/>
</dbReference>
<dbReference type="GO" id="GO:0043139">
    <property type="term" value="F:5'-3' DNA helicase activity"/>
    <property type="evidence" value="ECO:0007669"/>
    <property type="project" value="InterPro"/>
</dbReference>
<dbReference type="GO" id="GO:0006260">
    <property type="term" value="P:DNA replication"/>
    <property type="evidence" value="ECO:0007669"/>
    <property type="project" value="InterPro"/>
</dbReference>
<gene>
    <name evidence="2" type="ORF">CTI11_08750</name>
</gene>
<dbReference type="Pfam" id="PF13155">
    <property type="entry name" value="Toprim_2"/>
    <property type="match status" value="1"/>
</dbReference>